<keyword evidence="6" id="KW-1185">Reference proteome</keyword>
<evidence type="ECO:0000313" key="6">
    <source>
        <dbReference type="Proteomes" id="UP000237481"/>
    </source>
</evidence>
<dbReference type="Pfam" id="PF13598">
    <property type="entry name" value="DUF4139"/>
    <property type="match status" value="1"/>
</dbReference>
<evidence type="ECO:0000259" key="3">
    <source>
        <dbReference type="Pfam" id="PF13598"/>
    </source>
</evidence>
<proteinExistence type="predicted"/>
<organism evidence="5 6">
    <name type="scientific">Tolypocladium paradoxum</name>
    <dbReference type="NCBI Taxonomy" id="94208"/>
    <lineage>
        <taxon>Eukaryota</taxon>
        <taxon>Fungi</taxon>
        <taxon>Dikarya</taxon>
        <taxon>Ascomycota</taxon>
        <taxon>Pezizomycotina</taxon>
        <taxon>Sordariomycetes</taxon>
        <taxon>Hypocreomycetidae</taxon>
        <taxon>Hypocreales</taxon>
        <taxon>Ophiocordycipitaceae</taxon>
        <taxon>Tolypocladium</taxon>
    </lineage>
</organism>
<keyword evidence="1" id="KW-0175">Coiled coil</keyword>
<dbReference type="InterPro" id="IPR025554">
    <property type="entry name" value="DUF4140"/>
</dbReference>
<dbReference type="STRING" id="94208.A0A2S4L1Q0"/>
<feature type="coiled-coil region" evidence="1">
    <location>
        <begin position="190"/>
        <end position="224"/>
    </location>
</feature>
<feature type="compositionally biased region" description="Basic and acidic residues" evidence="2">
    <location>
        <begin position="399"/>
        <end position="423"/>
    </location>
</feature>
<dbReference type="AlphaFoldDB" id="A0A2S4L1Q0"/>
<dbReference type="EMBL" id="PKSG01000330">
    <property type="protein sequence ID" value="POR36355.1"/>
    <property type="molecule type" value="Genomic_DNA"/>
</dbReference>
<feature type="domain" description="DUF4139" evidence="3">
    <location>
        <begin position="309"/>
        <end position="742"/>
    </location>
</feature>
<reference evidence="5 6" key="1">
    <citation type="submission" date="2018-01" db="EMBL/GenBank/DDBJ databases">
        <title>Harnessing the power of phylogenomics to disentangle the directionality and signatures of interkingdom host jumping in the parasitic fungal genus Tolypocladium.</title>
        <authorList>
            <person name="Quandt C.A."/>
            <person name="Patterson W."/>
            <person name="Spatafora J.W."/>
        </authorList>
    </citation>
    <scope>NUCLEOTIDE SEQUENCE [LARGE SCALE GENOMIC DNA]</scope>
    <source>
        <strain evidence="5 6">NRBC 100945</strain>
    </source>
</reference>
<evidence type="ECO:0000256" key="2">
    <source>
        <dbReference type="SAM" id="MobiDB-lite"/>
    </source>
</evidence>
<dbReference type="PANTHER" id="PTHR31005">
    <property type="entry name" value="DUF4139 DOMAIN-CONTAINING PROTEIN"/>
    <property type="match status" value="1"/>
</dbReference>
<dbReference type="Pfam" id="PF13600">
    <property type="entry name" value="DUF4140"/>
    <property type="match status" value="1"/>
</dbReference>
<feature type="region of interest" description="Disordered" evidence="2">
    <location>
        <begin position="92"/>
        <end position="114"/>
    </location>
</feature>
<evidence type="ECO:0000313" key="5">
    <source>
        <dbReference type="EMBL" id="POR36355.1"/>
    </source>
</evidence>
<name>A0A2S4L1Q0_9HYPO</name>
<feature type="coiled-coil region" evidence="1">
    <location>
        <begin position="118"/>
        <end position="145"/>
    </location>
</feature>
<accession>A0A2S4L1Q0</accession>
<dbReference type="InterPro" id="IPR037291">
    <property type="entry name" value="DUF4139"/>
</dbReference>
<evidence type="ECO:0000259" key="4">
    <source>
        <dbReference type="Pfam" id="PF13600"/>
    </source>
</evidence>
<gene>
    <name evidence="5" type="ORF">TPAR_03446</name>
</gene>
<evidence type="ECO:0000256" key="1">
    <source>
        <dbReference type="SAM" id="Coils"/>
    </source>
</evidence>
<feature type="region of interest" description="Disordered" evidence="2">
    <location>
        <begin position="277"/>
        <end position="299"/>
    </location>
</feature>
<feature type="region of interest" description="Disordered" evidence="2">
    <location>
        <begin position="398"/>
        <end position="466"/>
    </location>
</feature>
<dbReference type="OrthoDB" id="10068793at2759"/>
<feature type="compositionally biased region" description="Acidic residues" evidence="2">
    <location>
        <begin position="93"/>
        <end position="107"/>
    </location>
</feature>
<comment type="caution">
    <text evidence="5">The sequence shown here is derived from an EMBL/GenBank/DDBJ whole genome shotgun (WGS) entry which is preliminary data.</text>
</comment>
<dbReference type="PANTHER" id="PTHR31005:SF8">
    <property type="entry name" value="DUF4139 DOMAIN-CONTAINING PROTEIN"/>
    <property type="match status" value="1"/>
</dbReference>
<dbReference type="InterPro" id="IPR011935">
    <property type="entry name" value="CHP02231"/>
</dbReference>
<protein>
    <submittedName>
        <fullName evidence="5">Protein F37C4.5</fullName>
    </submittedName>
</protein>
<dbReference type="Proteomes" id="UP000237481">
    <property type="component" value="Unassembled WGS sequence"/>
</dbReference>
<feature type="domain" description="DUF4140" evidence="4">
    <location>
        <begin position="28"/>
        <end position="148"/>
    </location>
</feature>
<sequence>MNLRMLVDLMDSTNKVEYHVRTLGTRSVTLFPTRARVTREVKDVNLKPGTNEITIVGLSPTVDEDSVRVESNGPFVSDVSVESLPNRNIWEEVYPDSDDDEPDDDDGDSFRWKEGPELGKAKRHLAQLQDELNLASEKVASAESRLKIVDAYGQSFDSEHGHAFSAENLELYRHERAKAYQDVVAGARQKRDVSAAVDEHRQEVDRLQELDDKEARKAERARERARKPRVDELALRERRRDERRKEKARIRKEREGFWPRRCYSVRVTVEASGALTPTSSRRASVSDVDVPGQASADHDGDAPMRCDLLLSYFSTSAHWAPTYELKLSTTSAKAVLGFDAELHNTTSETWSNCKVSLSTSQATFAGLDDAIPELTPWYMSLAAMPPLHGVDCMRQISRSGEERESMTKFRDGQRQPDTQKPRSELFGIPKPVQPDLEADFGPCRSVPPPMAAPAAQKRSGGSSADTVELGSQRALGRAAKSRTLSQILQRGEKMDGLADGLGGGAVSDPVDNEPDSVVEESGLTTSFDLPGLKTLAPKNTPSKSRVAHTTFANVEYSHVVVAKHKPVAYLKAKIKNTSKMTLFKGRAGLTLDGSFMGKTTLPRCSAGEALTLSLGVDPAIKVTYPKPVFRRAAAGVFRQDMSVLHYTRSVTLHNARAPGRPVSVVVLDQVPVSRDEKLRVGVVSPPMAPGGGAVATGVGLERDKDWGRAAASLNKDGEVSWEVSLDAGKAVRLNLEYTVAFPSGTHPY</sequence>
<feature type="compositionally biased region" description="Low complexity" evidence="2">
    <location>
        <begin position="279"/>
        <end position="290"/>
    </location>
</feature>